<evidence type="ECO:0000313" key="2">
    <source>
        <dbReference type="Proteomes" id="UP000197065"/>
    </source>
</evidence>
<dbReference type="InterPro" id="IPR011330">
    <property type="entry name" value="Glyco_hydro/deAcase_b/a-brl"/>
</dbReference>
<dbReference type="Proteomes" id="UP000197065">
    <property type="component" value="Unassembled WGS sequence"/>
</dbReference>
<dbReference type="CDD" id="cd10928">
    <property type="entry name" value="CE4_u4"/>
    <property type="match status" value="1"/>
</dbReference>
<dbReference type="SUPFAM" id="SSF88713">
    <property type="entry name" value="Glycoside hydrolase/deacetylase"/>
    <property type="match status" value="1"/>
</dbReference>
<dbReference type="GO" id="GO:0005975">
    <property type="term" value="P:carbohydrate metabolic process"/>
    <property type="evidence" value="ECO:0007669"/>
    <property type="project" value="InterPro"/>
</dbReference>
<evidence type="ECO:0000313" key="1">
    <source>
        <dbReference type="EMBL" id="SNB53111.1"/>
    </source>
</evidence>
<dbReference type="AlphaFoldDB" id="A0A212Q175"/>
<dbReference type="OrthoDB" id="6086702at2"/>
<proteinExistence type="predicted"/>
<dbReference type="Gene3D" id="3.20.20.370">
    <property type="entry name" value="Glycoside hydrolase/deacetylase"/>
    <property type="match status" value="1"/>
</dbReference>
<sequence>MNAGLAALRAALDAAPTPVSFWWRDDDTGADDPALDGLLGLASELELPLALAVVPAWLAAATVERISRVDDVWVLQHGWAHVDHARDGERKIELGGTIAWERLCAQLDRGRATLSEAFGPRFLPVMVPPWNRIDPCIERQLPASGYLAISATAELGRDPSRDARFHRDIHLDVMSWKPSPTMRPLEALATALARQIAARTDERHAEEPIGLMTHHQVTGPPGMAILRELLGMLRAHPRACFLDPRSLLGH</sequence>
<evidence type="ECO:0008006" key="3">
    <source>
        <dbReference type="Google" id="ProtNLM"/>
    </source>
</evidence>
<gene>
    <name evidence="1" type="ORF">SAMN07250955_101339</name>
</gene>
<organism evidence="1 2">
    <name type="scientific">Arboricoccus pini</name>
    <dbReference type="NCBI Taxonomy" id="1963835"/>
    <lineage>
        <taxon>Bacteria</taxon>
        <taxon>Pseudomonadati</taxon>
        <taxon>Pseudomonadota</taxon>
        <taxon>Alphaproteobacteria</taxon>
        <taxon>Geminicoccales</taxon>
        <taxon>Geminicoccaceae</taxon>
        <taxon>Arboricoccus</taxon>
    </lineage>
</organism>
<reference evidence="1 2" key="1">
    <citation type="submission" date="2017-06" db="EMBL/GenBank/DDBJ databases">
        <authorList>
            <person name="Kim H.J."/>
            <person name="Triplett B.A."/>
        </authorList>
    </citation>
    <scope>NUCLEOTIDE SEQUENCE [LARGE SCALE GENOMIC DNA]</scope>
    <source>
        <strain evidence="1 2">B29T1</strain>
    </source>
</reference>
<accession>A0A212Q175</accession>
<protein>
    <recommendedName>
        <fullName evidence="3">Polysaccharide deacetylase</fullName>
    </recommendedName>
</protein>
<name>A0A212Q175_9PROT</name>
<keyword evidence="2" id="KW-1185">Reference proteome</keyword>
<dbReference type="EMBL" id="FYEH01000001">
    <property type="protein sequence ID" value="SNB53111.1"/>
    <property type="molecule type" value="Genomic_DNA"/>
</dbReference>
<dbReference type="InterPro" id="IPR049591">
    <property type="entry name" value="CE4_u4-like"/>
</dbReference>
<dbReference type="RefSeq" id="WP_088559646.1">
    <property type="nucleotide sequence ID" value="NZ_FYEH01000001.1"/>
</dbReference>